<dbReference type="RefSeq" id="WP_052652320.1">
    <property type="nucleotide sequence ID" value="NZ_CCXS01000001.1"/>
</dbReference>
<evidence type="ECO:0000256" key="1">
    <source>
        <dbReference type="SAM" id="Phobius"/>
    </source>
</evidence>
<keyword evidence="3" id="KW-1185">Reference proteome</keyword>
<keyword evidence="1" id="KW-1133">Transmembrane helix</keyword>
<protein>
    <submittedName>
        <fullName evidence="2">Uncharacterized protein</fullName>
    </submittedName>
</protein>
<sequence length="189" mass="20935">MYEFVDQRRIVYITVAIILFISSLIAPTAVFYPIKTVFITPAALYVGTSYLSLITGGIGIALFASGLIALAVFENRLKRYLVSGLLFAFGIVGVALSLADYYYMTEDAFIYNPPLSFSEASYLWEDFEKIEERIGKKDHTTSVESIALYVKNGDSIEMSSGKIFEMSGSLIYKIEQAGGSYERIDAASE</sequence>
<feature type="transmembrane region" description="Helical" evidence="1">
    <location>
        <begin position="54"/>
        <end position="73"/>
    </location>
</feature>
<dbReference type="STRING" id="1499687.BN1080_02494"/>
<keyword evidence="1" id="KW-0812">Transmembrane</keyword>
<accession>A0A098EQD6</accession>
<evidence type="ECO:0000313" key="3">
    <source>
        <dbReference type="Proteomes" id="UP000043699"/>
    </source>
</evidence>
<dbReference type="OrthoDB" id="2450295at2"/>
<organism evidence="2 3">
    <name type="scientific">Planococcus massiliensis</name>
    <dbReference type="NCBI Taxonomy" id="1499687"/>
    <lineage>
        <taxon>Bacteria</taxon>
        <taxon>Bacillati</taxon>
        <taxon>Bacillota</taxon>
        <taxon>Bacilli</taxon>
        <taxon>Bacillales</taxon>
        <taxon>Caryophanaceae</taxon>
        <taxon>Planococcus</taxon>
    </lineage>
</organism>
<evidence type="ECO:0000313" key="2">
    <source>
        <dbReference type="EMBL" id="CEG23516.1"/>
    </source>
</evidence>
<keyword evidence="1" id="KW-0472">Membrane</keyword>
<dbReference type="EMBL" id="CCXS01000001">
    <property type="protein sequence ID" value="CEG23516.1"/>
    <property type="molecule type" value="Genomic_DNA"/>
</dbReference>
<reference evidence="2 3" key="1">
    <citation type="submission" date="2014-09" db="EMBL/GenBank/DDBJ databases">
        <authorList>
            <person name="Urmite Genomes Urmite Genomes"/>
        </authorList>
    </citation>
    <scope>NUCLEOTIDE SEQUENCE [LARGE SCALE GENOMIC DNA]</scope>
    <source>
        <strain evidence="2 3">ES2</strain>
    </source>
</reference>
<feature type="transmembrane region" description="Helical" evidence="1">
    <location>
        <begin position="12"/>
        <end position="34"/>
    </location>
</feature>
<name>A0A098EQD6_9BACL</name>
<gene>
    <name evidence="2" type="ORF">BN1080_02494</name>
</gene>
<proteinExistence type="predicted"/>
<dbReference type="Proteomes" id="UP000043699">
    <property type="component" value="Unassembled WGS sequence"/>
</dbReference>
<dbReference type="AlphaFoldDB" id="A0A098EQD6"/>
<feature type="transmembrane region" description="Helical" evidence="1">
    <location>
        <begin position="80"/>
        <end position="104"/>
    </location>
</feature>